<feature type="domain" description="Heparinase II/III-like C-terminal" evidence="3">
    <location>
        <begin position="308"/>
        <end position="539"/>
    </location>
</feature>
<reference evidence="4 5" key="1">
    <citation type="submission" date="2018-03" db="EMBL/GenBank/DDBJ databases">
        <title>Genome sequencing of Phreatobacter sp.</title>
        <authorList>
            <person name="Kim S.-J."/>
            <person name="Heo J."/>
            <person name="Kwon S.-W."/>
        </authorList>
    </citation>
    <scope>NUCLEOTIDE SEQUENCE [LARGE SCALE GENOMIC DNA]</scope>
    <source>
        <strain evidence="4 5">S-12</strain>
    </source>
</reference>
<dbReference type="GO" id="GO:0030313">
    <property type="term" value="C:cell envelope"/>
    <property type="evidence" value="ECO:0007669"/>
    <property type="project" value="UniProtKB-SubCell"/>
</dbReference>
<dbReference type="Proteomes" id="UP000237889">
    <property type="component" value="Chromosome"/>
</dbReference>
<proteinExistence type="predicted"/>
<dbReference type="Pfam" id="PF07940">
    <property type="entry name" value="Hepar_II_III_C"/>
    <property type="match status" value="1"/>
</dbReference>
<feature type="region of interest" description="Disordered" evidence="2">
    <location>
        <begin position="539"/>
        <end position="560"/>
    </location>
</feature>
<evidence type="ECO:0000256" key="2">
    <source>
        <dbReference type="SAM" id="MobiDB-lite"/>
    </source>
</evidence>
<protein>
    <submittedName>
        <fullName evidence="4">Heparinase</fullName>
    </submittedName>
</protein>
<feature type="compositionally biased region" description="Basic and acidic residues" evidence="2">
    <location>
        <begin position="542"/>
        <end position="553"/>
    </location>
</feature>
<dbReference type="Gene3D" id="2.70.98.70">
    <property type="match status" value="1"/>
</dbReference>
<evidence type="ECO:0000259" key="3">
    <source>
        <dbReference type="Pfam" id="PF07940"/>
    </source>
</evidence>
<dbReference type="GO" id="GO:0016829">
    <property type="term" value="F:lyase activity"/>
    <property type="evidence" value="ECO:0007669"/>
    <property type="project" value="InterPro"/>
</dbReference>
<organism evidence="4 5">
    <name type="scientific">Phreatobacter cathodiphilus</name>
    <dbReference type="NCBI Taxonomy" id="1868589"/>
    <lineage>
        <taxon>Bacteria</taxon>
        <taxon>Pseudomonadati</taxon>
        <taxon>Pseudomonadota</taxon>
        <taxon>Alphaproteobacteria</taxon>
        <taxon>Hyphomicrobiales</taxon>
        <taxon>Phreatobacteraceae</taxon>
        <taxon>Phreatobacter</taxon>
    </lineage>
</organism>
<evidence type="ECO:0000313" key="5">
    <source>
        <dbReference type="Proteomes" id="UP000237889"/>
    </source>
</evidence>
<sequence>MIGERRAALSLVAAASLRAATGLTAVPGRLRVALGATPAPAIVLVPQDLRTADPVRADELISGVYVFAGRIITDADPFAARPPNRDWAEALAGFSWLRHLRAAGTPEAAEAARRLVSGWMEAEARGRSRPSSVTVAAERVRAWIGASGLLLAGADQVFYRRFSRALWRQVRQLDFAIARLPPGVGRLAVLVALVTAGLCMEGEERLVSRASRLLGEELDRQILPDGCHVSRDPGVLVALVLDLLPLRQLFPARNATPPAAILTAVDRMMPMIRFFQHGDGTLARFNGMGQTAIDQVATALAYDETRGLTPASAPRGGYERLEAGGTVALVDCGPAPPPGFSARAHAGCLSFELSSGLETIVINCGSPSLQRATWRIQARKTAAHSTVTVAERSSMTLGRGLYTDGLVLSGPRDVTCRRQDLTLEARHDGYLGRVGVRHGRRLALSAAGDLLEGVDRIEGEDRSYVLRFHIHPAVTLIPTEHPRAALLRLPSGEGWRFLADQPVQVEESVALALAEGPRRTMQITVAVASSAATPAVSWSFQKLERPRPPPRAEDEPELPL</sequence>
<dbReference type="InterPro" id="IPR008929">
    <property type="entry name" value="Chondroitin_lyas"/>
</dbReference>
<comment type="subcellular location">
    <subcellularLocation>
        <location evidence="1">Cell envelope</location>
    </subcellularLocation>
</comment>
<evidence type="ECO:0000256" key="1">
    <source>
        <dbReference type="ARBA" id="ARBA00004196"/>
    </source>
</evidence>
<accession>A0A2S0NFG5</accession>
<dbReference type="EMBL" id="CP027668">
    <property type="protein sequence ID" value="AVO46671.1"/>
    <property type="molecule type" value="Genomic_DNA"/>
</dbReference>
<dbReference type="AlphaFoldDB" id="A0A2S0NFG5"/>
<name>A0A2S0NFG5_9HYPH</name>
<dbReference type="InterPro" id="IPR012480">
    <property type="entry name" value="Hepar_II_III_C"/>
</dbReference>
<evidence type="ECO:0000313" key="4">
    <source>
        <dbReference type="EMBL" id="AVO46671.1"/>
    </source>
</evidence>
<dbReference type="KEGG" id="phr:C6569_17275"/>
<dbReference type="Gene3D" id="1.50.10.100">
    <property type="entry name" value="Chondroitin AC/alginate lyase"/>
    <property type="match status" value="1"/>
</dbReference>
<keyword evidence="5" id="KW-1185">Reference proteome</keyword>
<gene>
    <name evidence="4" type="ORF">C6569_17275</name>
</gene>